<evidence type="ECO:0008006" key="4">
    <source>
        <dbReference type="Google" id="ProtNLM"/>
    </source>
</evidence>
<evidence type="ECO:0000313" key="2">
    <source>
        <dbReference type="EMBL" id="PRZ46409.1"/>
    </source>
</evidence>
<sequence length="122" mass="13132">MNLYLVSAAGLSACWMLVHAIIGGRQCERPLAANTTLPDEVRETMILCWHLVTGMLVLMALFLALGALGRRDMALAGVLLAAMSAGIGIFVPPLRRLSYAVLPQGWLFVPVMLLGAWGLWGV</sequence>
<keyword evidence="1" id="KW-1133">Transmembrane helix</keyword>
<feature type="transmembrane region" description="Helical" evidence="1">
    <location>
        <begin position="44"/>
        <end position="66"/>
    </location>
</feature>
<organism evidence="2 3">
    <name type="scientific">Tritonibacter scottomollicae</name>
    <name type="common">Epibacterium scottomollicae</name>
    <dbReference type="NCBI Taxonomy" id="483013"/>
    <lineage>
        <taxon>Bacteria</taxon>
        <taxon>Pseudomonadati</taxon>
        <taxon>Pseudomonadota</taxon>
        <taxon>Alphaproteobacteria</taxon>
        <taxon>Rhodobacterales</taxon>
        <taxon>Paracoccaceae</taxon>
        <taxon>Tritonibacter</taxon>
    </lineage>
</organism>
<protein>
    <recommendedName>
        <fullName evidence="4">DUF423 domain-containing protein</fullName>
    </recommendedName>
</protein>
<dbReference type="RefSeq" id="WP_106164533.1">
    <property type="nucleotide sequence ID" value="NZ_PVUF01000010.1"/>
</dbReference>
<keyword evidence="1" id="KW-0812">Transmembrane</keyword>
<comment type="caution">
    <text evidence="2">The sequence shown here is derived from an EMBL/GenBank/DDBJ whole genome shotgun (WGS) entry which is preliminary data.</text>
</comment>
<gene>
    <name evidence="2" type="ORF">CLV89_11080</name>
</gene>
<dbReference type="AlphaFoldDB" id="A0A2T1ACS4"/>
<reference evidence="2 3" key="1">
    <citation type="submission" date="2018-03" db="EMBL/GenBank/DDBJ databases">
        <title>Genomic Encyclopedia of Archaeal and Bacterial Type Strains, Phase II (KMG-II): from individual species to whole genera.</title>
        <authorList>
            <person name="Goeker M."/>
        </authorList>
    </citation>
    <scope>NUCLEOTIDE SEQUENCE [LARGE SCALE GENOMIC DNA]</scope>
    <source>
        <strain evidence="2 3">DSM 25328</strain>
    </source>
</reference>
<evidence type="ECO:0000313" key="3">
    <source>
        <dbReference type="Proteomes" id="UP000237718"/>
    </source>
</evidence>
<dbReference type="OrthoDB" id="7667463at2"/>
<evidence type="ECO:0000256" key="1">
    <source>
        <dbReference type="SAM" id="Phobius"/>
    </source>
</evidence>
<dbReference type="EMBL" id="PVUF01000010">
    <property type="protein sequence ID" value="PRZ46409.1"/>
    <property type="molecule type" value="Genomic_DNA"/>
</dbReference>
<name>A0A2T1ACS4_TRISK</name>
<accession>A0A2T1ACS4</accession>
<dbReference type="Proteomes" id="UP000237718">
    <property type="component" value="Unassembled WGS sequence"/>
</dbReference>
<keyword evidence="1" id="KW-0472">Membrane</keyword>
<feature type="transmembrane region" description="Helical" evidence="1">
    <location>
        <begin position="97"/>
        <end position="120"/>
    </location>
</feature>
<feature type="transmembrane region" description="Helical" evidence="1">
    <location>
        <begin position="73"/>
        <end position="91"/>
    </location>
</feature>
<proteinExistence type="predicted"/>